<gene>
    <name evidence="2" type="ORF">Q760_03755</name>
</gene>
<dbReference type="InterPro" id="IPR055878">
    <property type="entry name" value="DUF7455"/>
</dbReference>
<feature type="domain" description="DUF7455" evidence="1">
    <location>
        <begin position="36"/>
        <end position="88"/>
    </location>
</feature>
<evidence type="ECO:0000259" key="1">
    <source>
        <dbReference type="Pfam" id="PF24254"/>
    </source>
</evidence>
<organism evidence="2 3">
    <name type="scientific">Cellulomonas cellasea DSM 20118</name>
    <dbReference type="NCBI Taxonomy" id="1408250"/>
    <lineage>
        <taxon>Bacteria</taxon>
        <taxon>Bacillati</taxon>
        <taxon>Actinomycetota</taxon>
        <taxon>Actinomycetes</taxon>
        <taxon>Micrococcales</taxon>
        <taxon>Cellulomonadaceae</taxon>
        <taxon>Cellulomonas</taxon>
    </lineage>
</organism>
<keyword evidence="3" id="KW-1185">Reference proteome</keyword>
<dbReference type="STRING" id="1408250.Q760_03755"/>
<proteinExistence type="predicted"/>
<sequence length="102" mass="10940">MFPGGVVYAGSEPPALEGKFPRSGWLYVYVTTTEPLTVADRCDRCGAQAYVRVLLPVGELLFCAHHYRAHAPKFADVATHVQDETDRLLAEHGAGAGAAAAR</sequence>
<evidence type="ECO:0000313" key="2">
    <source>
        <dbReference type="EMBL" id="KGM01108.1"/>
    </source>
</evidence>
<protein>
    <recommendedName>
        <fullName evidence="1">DUF7455 domain-containing protein</fullName>
    </recommendedName>
</protein>
<dbReference type="AlphaFoldDB" id="A0A0A0B4K3"/>
<dbReference type="Pfam" id="PF24254">
    <property type="entry name" value="DUF7455"/>
    <property type="match status" value="1"/>
</dbReference>
<dbReference type="EMBL" id="AXNT01000132">
    <property type="protein sequence ID" value="KGM01108.1"/>
    <property type="molecule type" value="Genomic_DNA"/>
</dbReference>
<reference evidence="2 3" key="1">
    <citation type="submission" date="2013-10" db="EMBL/GenBank/DDBJ databases">
        <authorList>
            <person name="Wang G."/>
            <person name="Zhuang W."/>
        </authorList>
    </citation>
    <scope>NUCLEOTIDE SEQUENCE [LARGE SCALE GENOMIC DNA]</scope>
    <source>
        <strain evidence="2 3">DSM 20118</strain>
    </source>
</reference>
<dbReference type="Proteomes" id="UP000029833">
    <property type="component" value="Unassembled WGS sequence"/>
</dbReference>
<name>A0A0A0B4K3_9CELL</name>
<evidence type="ECO:0000313" key="3">
    <source>
        <dbReference type="Proteomes" id="UP000029833"/>
    </source>
</evidence>
<comment type="caution">
    <text evidence="2">The sequence shown here is derived from an EMBL/GenBank/DDBJ whole genome shotgun (WGS) entry which is preliminary data.</text>
</comment>
<accession>A0A0A0B4K3</accession>